<keyword evidence="2" id="KW-0472">Membrane</keyword>
<protein>
    <recommendedName>
        <fullName evidence="5">TIGR04222 domain-containing membrane protein</fullName>
    </recommendedName>
</protein>
<feature type="compositionally biased region" description="Basic and acidic residues" evidence="1">
    <location>
        <begin position="274"/>
        <end position="324"/>
    </location>
</feature>
<evidence type="ECO:0000256" key="1">
    <source>
        <dbReference type="SAM" id="MobiDB-lite"/>
    </source>
</evidence>
<gene>
    <name evidence="3" type="ORF">GCM10009550_36660</name>
</gene>
<sequence>MDSPPTWGIPGPVFLVGFGLAALLLTAFAVAVRNRSVDRMPVLPELHSYALAPLGSRPTWEEDVVAASLVFLRSRDLVAVEGDGTLRAAGDGEDLTEPLDRAVLRALADGMRLGEIKGHPLVGSELARLGEEYRVWKDGLWLDHLARMRWSGLALLPLVLLLPLGVVRLWAGMANGRPVLFLLILLLVLVGGIAFLSRRWVPRRSSSDWAERFREKGHAIVRARLRTPHSRPPQDEAGRRTAGLVLSMAYFGSADLAAADPELDAVIKGVPQPEPERPSEPERTPELEPEPERPSEPEPEPEPERPSEPEPEPERTMSRREERKRLRAAKWAAAMGGDAEKAAQREKAEKAERTAARRERRSSRGRSRFSSGSSYGGAYDGPSSGSSSSSGPSRSSGSSGSGSSSGSSSSNDSGGSSRSISCGGGGGGCGGGGGGGGGCGG</sequence>
<evidence type="ECO:0008006" key="5">
    <source>
        <dbReference type="Google" id="ProtNLM"/>
    </source>
</evidence>
<feature type="transmembrane region" description="Helical" evidence="2">
    <location>
        <begin position="12"/>
        <end position="32"/>
    </location>
</feature>
<feature type="compositionally biased region" description="Basic residues" evidence="1">
    <location>
        <begin position="358"/>
        <end position="367"/>
    </location>
</feature>
<comment type="caution">
    <text evidence="3">The sequence shown here is derived from an EMBL/GenBank/DDBJ whole genome shotgun (WGS) entry which is preliminary data.</text>
</comment>
<dbReference type="RefSeq" id="WP_344242054.1">
    <property type="nucleotide sequence ID" value="NZ_BAAAHH010000014.1"/>
</dbReference>
<feature type="compositionally biased region" description="Gly residues" evidence="1">
    <location>
        <begin position="422"/>
        <end position="441"/>
    </location>
</feature>
<dbReference type="InterPro" id="IPR026467">
    <property type="entry name" value="Ser/Gly_Cys_C_dom"/>
</dbReference>
<feature type="transmembrane region" description="Helical" evidence="2">
    <location>
        <begin position="153"/>
        <end position="173"/>
    </location>
</feature>
<keyword evidence="2" id="KW-0812">Transmembrane</keyword>
<keyword evidence="4" id="KW-1185">Reference proteome</keyword>
<dbReference type="NCBIfam" id="TIGR04222">
    <property type="entry name" value="near_uncomplex"/>
    <property type="match status" value="1"/>
</dbReference>
<organism evidence="3 4">
    <name type="scientific">Actinocorallia libanotica</name>
    <dbReference type="NCBI Taxonomy" id="46162"/>
    <lineage>
        <taxon>Bacteria</taxon>
        <taxon>Bacillati</taxon>
        <taxon>Actinomycetota</taxon>
        <taxon>Actinomycetes</taxon>
        <taxon>Streptosporangiales</taxon>
        <taxon>Thermomonosporaceae</taxon>
        <taxon>Actinocorallia</taxon>
    </lineage>
</organism>
<feature type="region of interest" description="Disordered" evidence="1">
    <location>
        <begin position="269"/>
        <end position="441"/>
    </location>
</feature>
<reference evidence="4" key="1">
    <citation type="journal article" date="2019" name="Int. J. Syst. Evol. Microbiol.">
        <title>The Global Catalogue of Microorganisms (GCM) 10K type strain sequencing project: providing services to taxonomists for standard genome sequencing and annotation.</title>
        <authorList>
            <consortium name="The Broad Institute Genomics Platform"/>
            <consortium name="The Broad Institute Genome Sequencing Center for Infectious Disease"/>
            <person name="Wu L."/>
            <person name="Ma J."/>
        </authorList>
    </citation>
    <scope>NUCLEOTIDE SEQUENCE [LARGE SCALE GENOMIC DNA]</scope>
    <source>
        <strain evidence="4">JCM 10696</strain>
    </source>
</reference>
<accession>A0ABP4BUY0</accession>
<evidence type="ECO:0000313" key="3">
    <source>
        <dbReference type="EMBL" id="GAA0953993.1"/>
    </source>
</evidence>
<name>A0ABP4BUY0_9ACTN</name>
<feature type="compositionally biased region" description="Low complexity" evidence="1">
    <location>
        <begin position="380"/>
        <end position="421"/>
    </location>
</feature>
<feature type="compositionally biased region" description="Basic and acidic residues" evidence="1">
    <location>
        <begin position="338"/>
        <end position="357"/>
    </location>
</feature>
<feature type="transmembrane region" description="Helical" evidence="2">
    <location>
        <begin position="179"/>
        <end position="197"/>
    </location>
</feature>
<evidence type="ECO:0000256" key="2">
    <source>
        <dbReference type="SAM" id="Phobius"/>
    </source>
</evidence>
<dbReference type="EMBL" id="BAAAHH010000014">
    <property type="protein sequence ID" value="GAA0953993.1"/>
    <property type="molecule type" value="Genomic_DNA"/>
</dbReference>
<evidence type="ECO:0000313" key="4">
    <source>
        <dbReference type="Proteomes" id="UP001500665"/>
    </source>
</evidence>
<keyword evidence="2" id="KW-1133">Transmembrane helix</keyword>
<proteinExistence type="predicted"/>
<dbReference type="Proteomes" id="UP001500665">
    <property type="component" value="Unassembled WGS sequence"/>
</dbReference>